<organism evidence="8 9">
    <name type="scientific">Methylophaga lonarensis MPL</name>
    <dbReference type="NCBI Taxonomy" id="1286106"/>
    <lineage>
        <taxon>Bacteria</taxon>
        <taxon>Pseudomonadati</taxon>
        <taxon>Pseudomonadota</taxon>
        <taxon>Gammaproteobacteria</taxon>
        <taxon>Thiotrichales</taxon>
        <taxon>Piscirickettsiaceae</taxon>
        <taxon>Methylophaga</taxon>
    </lineage>
</organism>
<dbReference type="eggNOG" id="COG0735">
    <property type="taxonomic scope" value="Bacteria"/>
</dbReference>
<name>M7NW21_9GAMM</name>
<dbReference type="InterPro" id="IPR036388">
    <property type="entry name" value="WH-like_DNA-bd_sf"/>
</dbReference>
<dbReference type="GO" id="GO:0045892">
    <property type="term" value="P:negative regulation of DNA-templated transcription"/>
    <property type="evidence" value="ECO:0007669"/>
    <property type="project" value="TreeGrafter"/>
</dbReference>
<dbReference type="PANTHER" id="PTHR33202:SF6">
    <property type="entry name" value="ZINC UPTAKE REGULATION PROTEIN"/>
    <property type="match status" value="1"/>
</dbReference>
<proteinExistence type="inferred from homology"/>
<reference evidence="8 9" key="1">
    <citation type="journal article" date="2013" name="Genome Announc.">
        <title>Draft Genome Sequence of Methylophaga lonarensis MPLT, a Haloalkaliphilic (Non-Methane-Utilizing) Methylotroph.</title>
        <authorList>
            <person name="Shetty S.A."/>
            <person name="Marathe N.P."/>
            <person name="Munot H."/>
            <person name="Antony C.P."/>
            <person name="Dhotre D.P."/>
            <person name="Murrell J.C."/>
            <person name="Shouche Y.S."/>
        </authorList>
    </citation>
    <scope>NUCLEOTIDE SEQUENCE [LARGE SCALE GENOMIC DNA]</scope>
    <source>
        <strain evidence="8 9">MPL</strain>
    </source>
</reference>
<keyword evidence="4" id="KW-0805">Transcription regulation</keyword>
<comment type="caution">
    <text evidence="8">The sequence shown here is derived from an EMBL/GenBank/DDBJ whole genome shotgun (WGS) entry which is preliminary data.</text>
</comment>
<dbReference type="SUPFAM" id="SSF46785">
    <property type="entry name" value="Winged helix' DNA-binding domain"/>
    <property type="match status" value="1"/>
</dbReference>
<evidence type="ECO:0000313" key="9">
    <source>
        <dbReference type="Proteomes" id="UP000012019"/>
    </source>
</evidence>
<keyword evidence="5" id="KW-0238">DNA-binding</keyword>
<dbReference type="Gene3D" id="1.10.10.10">
    <property type="entry name" value="Winged helix-like DNA-binding domain superfamily/Winged helix DNA-binding domain"/>
    <property type="match status" value="1"/>
</dbReference>
<evidence type="ECO:0000256" key="5">
    <source>
        <dbReference type="ARBA" id="ARBA00023125"/>
    </source>
</evidence>
<evidence type="ECO:0000256" key="3">
    <source>
        <dbReference type="ARBA" id="ARBA00022833"/>
    </source>
</evidence>
<dbReference type="RefSeq" id="WP_009726485.1">
    <property type="nucleotide sequence ID" value="NZ_APHR01000037.1"/>
</dbReference>
<dbReference type="GO" id="GO:0003700">
    <property type="term" value="F:DNA-binding transcription factor activity"/>
    <property type="evidence" value="ECO:0007669"/>
    <property type="project" value="InterPro"/>
</dbReference>
<keyword evidence="3 7" id="KW-0862">Zinc</keyword>
<feature type="binding site" evidence="7">
    <location>
        <position position="147"/>
    </location>
    <ligand>
        <name>Zn(2+)</name>
        <dbReference type="ChEBI" id="CHEBI:29105"/>
    </ligand>
</feature>
<feature type="binding site" evidence="7">
    <location>
        <position position="109"/>
    </location>
    <ligand>
        <name>Zn(2+)</name>
        <dbReference type="ChEBI" id="CHEBI:29105"/>
    </ligand>
</feature>
<dbReference type="GO" id="GO:0000976">
    <property type="term" value="F:transcription cis-regulatory region binding"/>
    <property type="evidence" value="ECO:0007669"/>
    <property type="project" value="TreeGrafter"/>
</dbReference>
<dbReference type="AlphaFoldDB" id="M7NW21"/>
<keyword evidence="9" id="KW-1185">Reference proteome</keyword>
<gene>
    <name evidence="8" type="ORF">MPL1_07483</name>
</gene>
<evidence type="ECO:0000256" key="2">
    <source>
        <dbReference type="ARBA" id="ARBA00022491"/>
    </source>
</evidence>
<keyword evidence="7" id="KW-0479">Metal-binding</keyword>
<feature type="binding site" evidence="7">
    <location>
        <position position="106"/>
    </location>
    <ligand>
        <name>Zn(2+)</name>
        <dbReference type="ChEBI" id="CHEBI:29105"/>
    </ligand>
</feature>
<dbReference type="OrthoDB" id="9801127at2"/>
<dbReference type="GO" id="GO:0005829">
    <property type="term" value="C:cytosol"/>
    <property type="evidence" value="ECO:0007669"/>
    <property type="project" value="TreeGrafter"/>
</dbReference>
<comment type="similarity">
    <text evidence="1">Belongs to the Fur family.</text>
</comment>
<evidence type="ECO:0000256" key="4">
    <source>
        <dbReference type="ARBA" id="ARBA00023015"/>
    </source>
</evidence>
<feature type="binding site" evidence="7">
    <location>
        <position position="150"/>
    </location>
    <ligand>
        <name>Zn(2+)</name>
        <dbReference type="ChEBI" id="CHEBI:29105"/>
    </ligand>
</feature>
<evidence type="ECO:0000256" key="6">
    <source>
        <dbReference type="ARBA" id="ARBA00023163"/>
    </source>
</evidence>
<accession>M7NW21</accession>
<evidence type="ECO:0000256" key="1">
    <source>
        <dbReference type="ARBA" id="ARBA00007957"/>
    </source>
</evidence>
<dbReference type="Gene3D" id="3.30.1490.190">
    <property type="match status" value="1"/>
</dbReference>
<dbReference type="InterPro" id="IPR043135">
    <property type="entry name" value="Fur_C"/>
</dbReference>
<dbReference type="GO" id="GO:0008270">
    <property type="term" value="F:zinc ion binding"/>
    <property type="evidence" value="ECO:0007669"/>
    <property type="project" value="TreeGrafter"/>
</dbReference>
<sequence length="151" mass="17056">MTSAKLEKILHQAEKQCADNGARLTLKRRHILTILAASDSPLSAYEIADHYREQHSENIPVMSVYRMLDFLAQNNLVHKLSSTNKFIACAHIACSHSHEIPQFLICDKCHHVREVGINREVISALQESVGTVDFQLNSPQLELHGLCENCR</sequence>
<keyword evidence="2" id="KW-0678">Repressor</keyword>
<protein>
    <submittedName>
        <fullName evidence="8">Zinc uptake regulation protein ZUR</fullName>
    </submittedName>
</protein>
<keyword evidence="6" id="KW-0804">Transcription</keyword>
<comment type="cofactor">
    <cofactor evidence="7">
        <name>Zn(2+)</name>
        <dbReference type="ChEBI" id="CHEBI:29105"/>
    </cofactor>
    <text evidence="7">Binds 1 zinc ion per subunit.</text>
</comment>
<dbReference type="Proteomes" id="UP000012019">
    <property type="component" value="Unassembled WGS sequence"/>
</dbReference>
<dbReference type="Pfam" id="PF01475">
    <property type="entry name" value="FUR"/>
    <property type="match status" value="1"/>
</dbReference>
<evidence type="ECO:0000256" key="7">
    <source>
        <dbReference type="PIRSR" id="PIRSR602481-1"/>
    </source>
</evidence>
<evidence type="ECO:0000313" key="8">
    <source>
        <dbReference type="EMBL" id="EMR12973.1"/>
    </source>
</evidence>
<dbReference type="InterPro" id="IPR036390">
    <property type="entry name" value="WH_DNA-bd_sf"/>
</dbReference>
<dbReference type="PANTHER" id="PTHR33202">
    <property type="entry name" value="ZINC UPTAKE REGULATION PROTEIN"/>
    <property type="match status" value="1"/>
</dbReference>
<dbReference type="InterPro" id="IPR002481">
    <property type="entry name" value="FUR"/>
</dbReference>
<dbReference type="EMBL" id="APHR01000037">
    <property type="protein sequence ID" value="EMR12973.1"/>
    <property type="molecule type" value="Genomic_DNA"/>
</dbReference>
<dbReference type="PATRIC" id="fig|1286106.3.peg.1502"/>
<dbReference type="GO" id="GO:1900376">
    <property type="term" value="P:regulation of secondary metabolite biosynthetic process"/>
    <property type="evidence" value="ECO:0007669"/>
    <property type="project" value="TreeGrafter"/>
</dbReference>
<dbReference type="STRING" id="1286106.MPL1_07483"/>